<name>A0A5D2I521_GOSTO</name>
<evidence type="ECO:0000313" key="2">
    <source>
        <dbReference type="EMBL" id="TYH37353.1"/>
    </source>
</evidence>
<proteinExistence type="predicted"/>
<keyword evidence="1" id="KW-1133">Transmembrane helix</keyword>
<reference evidence="2 3" key="1">
    <citation type="submission" date="2019-07" db="EMBL/GenBank/DDBJ databases">
        <title>WGS assembly of Gossypium tomentosum.</title>
        <authorList>
            <person name="Chen Z.J."/>
            <person name="Sreedasyam A."/>
            <person name="Ando A."/>
            <person name="Song Q."/>
            <person name="De L."/>
            <person name="Hulse-Kemp A."/>
            <person name="Ding M."/>
            <person name="Ye W."/>
            <person name="Kirkbride R."/>
            <person name="Jenkins J."/>
            <person name="Plott C."/>
            <person name="Lovell J."/>
            <person name="Lin Y.-M."/>
            <person name="Vaughn R."/>
            <person name="Liu B."/>
            <person name="Li W."/>
            <person name="Simpson S."/>
            <person name="Scheffler B."/>
            <person name="Saski C."/>
            <person name="Grover C."/>
            <person name="Hu G."/>
            <person name="Conover J."/>
            <person name="Carlson J."/>
            <person name="Shu S."/>
            <person name="Boston L."/>
            <person name="Williams M."/>
            <person name="Peterson D."/>
            <person name="Mcgee K."/>
            <person name="Jones D."/>
            <person name="Wendel J."/>
            <person name="Stelly D."/>
            <person name="Grimwood J."/>
            <person name="Schmutz J."/>
        </authorList>
    </citation>
    <scope>NUCLEOTIDE SEQUENCE [LARGE SCALE GENOMIC DNA]</scope>
    <source>
        <strain evidence="2">7179.01</strain>
    </source>
</reference>
<evidence type="ECO:0000256" key="1">
    <source>
        <dbReference type="SAM" id="Phobius"/>
    </source>
</evidence>
<evidence type="ECO:0000313" key="3">
    <source>
        <dbReference type="Proteomes" id="UP000322667"/>
    </source>
</evidence>
<dbReference type="AlphaFoldDB" id="A0A5D2I521"/>
<accession>A0A5D2I521</accession>
<keyword evidence="1" id="KW-0812">Transmembrane</keyword>
<gene>
    <name evidence="2" type="ORF">ES332_D12G033800v1</name>
</gene>
<sequence>MRDKYINHLVSPFCNPEENFLPNFCRQLRPLPFLPPLSLFFHLFFLPLWSLFPLFTGGSLPRETLPSLVARCFSIGRVIPDHHPSFSFFPLNSLIFFPSHSFFRY</sequence>
<dbReference type="EMBL" id="CM017634">
    <property type="protein sequence ID" value="TYH37353.1"/>
    <property type="molecule type" value="Genomic_DNA"/>
</dbReference>
<protein>
    <submittedName>
        <fullName evidence="2">Uncharacterized protein</fullName>
    </submittedName>
</protein>
<feature type="transmembrane region" description="Helical" evidence="1">
    <location>
        <begin position="37"/>
        <end position="55"/>
    </location>
</feature>
<organism evidence="2 3">
    <name type="scientific">Gossypium tomentosum</name>
    <name type="common">Hawaiian cotton</name>
    <name type="synonym">Gossypium sandvicense</name>
    <dbReference type="NCBI Taxonomy" id="34277"/>
    <lineage>
        <taxon>Eukaryota</taxon>
        <taxon>Viridiplantae</taxon>
        <taxon>Streptophyta</taxon>
        <taxon>Embryophyta</taxon>
        <taxon>Tracheophyta</taxon>
        <taxon>Spermatophyta</taxon>
        <taxon>Magnoliopsida</taxon>
        <taxon>eudicotyledons</taxon>
        <taxon>Gunneridae</taxon>
        <taxon>Pentapetalae</taxon>
        <taxon>rosids</taxon>
        <taxon>malvids</taxon>
        <taxon>Malvales</taxon>
        <taxon>Malvaceae</taxon>
        <taxon>Malvoideae</taxon>
        <taxon>Gossypium</taxon>
    </lineage>
</organism>
<dbReference type="Proteomes" id="UP000322667">
    <property type="component" value="Chromosome D12"/>
</dbReference>
<keyword evidence="3" id="KW-1185">Reference proteome</keyword>
<keyword evidence="1" id="KW-0472">Membrane</keyword>